<dbReference type="EMBL" id="CAQQ02190941">
    <property type="status" value="NOT_ANNOTATED_CDS"/>
    <property type="molecule type" value="Genomic_DNA"/>
</dbReference>
<reference evidence="2" key="1">
    <citation type="submission" date="2013-02" db="EMBL/GenBank/DDBJ databases">
        <authorList>
            <person name="Hughes D."/>
        </authorList>
    </citation>
    <scope>NUCLEOTIDE SEQUENCE</scope>
    <source>
        <strain>Durham</strain>
        <strain evidence="2">NC isolate 2 -- Noor lab</strain>
    </source>
</reference>
<dbReference type="AlphaFoldDB" id="T1GV48"/>
<reference evidence="1" key="2">
    <citation type="submission" date="2015-06" db="UniProtKB">
        <authorList>
            <consortium name="EnsemblMetazoa"/>
        </authorList>
    </citation>
    <scope>IDENTIFICATION</scope>
</reference>
<evidence type="ECO:0008006" key="3">
    <source>
        <dbReference type="Google" id="ProtNLM"/>
    </source>
</evidence>
<sequence>MCNFLQHFGCKINERRRHQQPPQHGIHLISYADDCTIASSGVNVEDITIRINGYLNQLISPSSKLDLKLGIVASERSKVQACVN</sequence>
<evidence type="ECO:0000313" key="1">
    <source>
        <dbReference type="EnsemblMetazoa" id="MESCA007630-PA"/>
    </source>
</evidence>
<dbReference type="EnsemblMetazoa" id="MESCA007630-RA">
    <property type="protein sequence ID" value="MESCA007630-PA"/>
    <property type="gene ID" value="MESCA007630"/>
</dbReference>
<dbReference type="Proteomes" id="UP000015102">
    <property type="component" value="Unassembled WGS sequence"/>
</dbReference>
<accession>T1GV48</accession>
<evidence type="ECO:0000313" key="2">
    <source>
        <dbReference type="Proteomes" id="UP000015102"/>
    </source>
</evidence>
<name>T1GV48_MEGSC</name>
<protein>
    <recommendedName>
        <fullName evidence="3">Reverse transcriptase domain-containing protein</fullName>
    </recommendedName>
</protein>
<organism evidence="1 2">
    <name type="scientific">Megaselia scalaris</name>
    <name type="common">Humpbacked fly</name>
    <name type="synonym">Phora scalaris</name>
    <dbReference type="NCBI Taxonomy" id="36166"/>
    <lineage>
        <taxon>Eukaryota</taxon>
        <taxon>Metazoa</taxon>
        <taxon>Ecdysozoa</taxon>
        <taxon>Arthropoda</taxon>
        <taxon>Hexapoda</taxon>
        <taxon>Insecta</taxon>
        <taxon>Pterygota</taxon>
        <taxon>Neoptera</taxon>
        <taxon>Endopterygota</taxon>
        <taxon>Diptera</taxon>
        <taxon>Brachycera</taxon>
        <taxon>Muscomorpha</taxon>
        <taxon>Platypezoidea</taxon>
        <taxon>Phoridae</taxon>
        <taxon>Megaseliini</taxon>
        <taxon>Megaselia</taxon>
    </lineage>
</organism>
<keyword evidence="2" id="KW-1185">Reference proteome</keyword>
<dbReference type="EMBL" id="CAQQ02190942">
    <property type="status" value="NOT_ANNOTATED_CDS"/>
    <property type="molecule type" value="Genomic_DNA"/>
</dbReference>
<proteinExistence type="predicted"/>
<dbReference type="HOGENOM" id="CLU_2530060_0_0_1"/>